<evidence type="ECO:0000313" key="1">
    <source>
        <dbReference type="EMBL" id="KAF1394717.1"/>
    </source>
</evidence>
<name>A0A6A5EXT7_PERFL</name>
<evidence type="ECO:0000313" key="2">
    <source>
        <dbReference type="Proteomes" id="UP000465112"/>
    </source>
</evidence>
<organism evidence="1 2">
    <name type="scientific">Perca fluviatilis</name>
    <name type="common">European perch</name>
    <dbReference type="NCBI Taxonomy" id="8168"/>
    <lineage>
        <taxon>Eukaryota</taxon>
        <taxon>Metazoa</taxon>
        <taxon>Chordata</taxon>
        <taxon>Craniata</taxon>
        <taxon>Vertebrata</taxon>
        <taxon>Euteleostomi</taxon>
        <taxon>Actinopterygii</taxon>
        <taxon>Neopterygii</taxon>
        <taxon>Teleostei</taxon>
        <taxon>Neoteleostei</taxon>
        <taxon>Acanthomorphata</taxon>
        <taxon>Eupercaria</taxon>
        <taxon>Perciformes</taxon>
        <taxon>Percoidei</taxon>
        <taxon>Percidae</taxon>
        <taxon>Percinae</taxon>
        <taxon>Perca</taxon>
    </lineage>
</organism>
<accession>A0A6A5EXT7</accession>
<gene>
    <name evidence="1" type="ORF">PFLUV_G00004050</name>
</gene>
<dbReference type="AlphaFoldDB" id="A0A6A5EXT7"/>
<proteinExistence type="predicted"/>
<comment type="caution">
    <text evidence="1">The sequence shown here is derived from an EMBL/GenBank/DDBJ whole genome shotgun (WGS) entry which is preliminary data.</text>
</comment>
<keyword evidence="2" id="KW-1185">Reference proteome</keyword>
<protein>
    <submittedName>
        <fullName evidence="1">Uncharacterized protein</fullName>
    </submittedName>
</protein>
<dbReference type="EMBL" id="VHII01000001">
    <property type="protein sequence ID" value="KAF1394717.1"/>
    <property type="molecule type" value="Genomic_DNA"/>
</dbReference>
<reference evidence="1 2" key="1">
    <citation type="submission" date="2019-06" db="EMBL/GenBank/DDBJ databases">
        <title>A chromosome-scale genome assembly of the European perch, Perca fluviatilis.</title>
        <authorList>
            <person name="Roques C."/>
            <person name="Zahm M."/>
            <person name="Cabau C."/>
            <person name="Klopp C."/>
            <person name="Bouchez O."/>
            <person name="Donnadieu C."/>
            <person name="Kuhl H."/>
            <person name="Gislard M."/>
            <person name="Guendouz S."/>
            <person name="Journot L."/>
            <person name="Haffray P."/>
            <person name="Bestin A."/>
            <person name="Morvezen R."/>
            <person name="Feron R."/>
            <person name="Wen M."/>
            <person name="Jouanno E."/>
            <person name="Herpin A."/>
            <person name="Schartl M."/>
            <person name="Postlethwait J."/>
            <person name="Schaerlinger B."/>
            <person name="Chardard D."/>
            <person name="Lecocq T."/>
            <person name="Poncet C."/>
            <person name="Jaffrelo L."/>
            <person name="Lampietro C."/>
            <person name="Guiguen Y."/>
        </authorList>
    </citation>
    <scope>NUCLEOTIDE SEQUENCE [LARGE SCALE GENOMIC DNA]</scope>
    <source>
        <tissue evidence="1">Blood</tissue>
    </source>
</reference>
<sequence>METGDEVAEPNRQSSRTLIGCPDALILHQVPKILAVDMTSLSNTSYWLCDAGCTFLGGSKYQAVADT</sequence>
<dbReference type="Proteomes" id="UP000465112">
    <property type="component" value="Chromosome 1"/>
</dbReference>